<keyword evidence="8" id="KW-1185">Reference proteome</keyword>
<dbReference type="Pfam" id="PF13812">
    <property type="entry name" value="PPR_3"/>
    <property type="match status" value="1"/>
</dbReference>
<dbReference type="PROSITE" id="PS51375">
    <property type="entry name" value="PPR"/>
    <property type="match status" value="3"/>
</dbReference>
<proteinExistence type="inferred from homology"/>
<dbReference type="InterPro" id="IPR002885">
    <property type="entry name" value="PPR_rpt"/>
</dbReference>
<gene>
    <name evidence="7" type="ORF">PCON_02442</name>
</gene>
<reference evidence="7 8" key="1">
    <citation type="journal article" date="2013" name="PLoS Genet.">
        <title>The genome and development-dependent transcriptomes of Pyronema confluens: a window into fungal evolution.</title>
        <authorList>
            <person name="Traeger S."/>
            <person name="Altegoer F."/>
            <person name="Freitag M."/>
            <person name="Gabaldon T."/>
            <person name="Kempken F."/>
            <person name="Kumar A."/>
            <person name="Marcet-Houben M."/>
            <person name="Poggeler S."/>
            <person name="Stajich J.E."/>
            <person name="Nowrousian M."/>
        </authorList>
    </citation>
    <scope>NUCLEOTIDE SEQUENCE [LARGE SCALE GENOMIC DNA]</scope>
    <source>
        <strain evidence="8">CBS 100304</strain>
        <tissue evidence="7">Vegetative mycelium</tissue>
    </source>
</reference>
<dbReference type="InterPro" id="IPR033443">
    <property type="entry name" value="PROP1-like_PPR_dom"/>
</dbReference>
<evidence type="ECO:0000259" key="6">
    <source>
        <dbReference type="Pfam" id="PF24603"/>
    </source>
</evidence>
<dbReference type="OMA" id="PQACLYQ"/>
<evidence type="ECO:0000313" key="8">
    <source>
        <dbReference type="Proteomes" id="UP000018144"/>
    </source>
</evidence>
<feature type="repeat" description="PPR" evidence="3">
    <location>
        <begin position="333"/>
        <end position="367"/>
    </location>
</feature>
<evidence type="ECO:0000259" key="5">
    <source>
        <dbReference type="Pfam" id="PF17177"/>
    </source>
</evidence>
<evidence type="ECO:0000313" key="7">
    <source>
        <dbReference type="EMBL" id="CCX04472.1"/>
    </source>
</evidence>
<sequence>MVFKPFTHVARQSISKSIIHGYTQSLVAASQSSYASQTLPLKFGQSNGAPAKLQSAFGGAHSGRAAPGKDGNGSDSVSSFFAAQGQTDDKEDKKYLFSKKILWSKARHQEQQRQLLGQSPEPIAELSKSRSASLIAEDAEGAEELQALKDEAAADEAIVEEAIEEEPANEETLVVAPVEEGLQSESSEATNSFNVQLKSLHEQGRWEEVTVLFQHVMGQGMKADVTTYNLFLDSVVRLGPRYISQVIDVHSAMLHEKLTPSTTTYSILINFLAQRATRSSKIATQLKRDARRSGVLLEAKKQELHEIQDEAALNYALQLFYEAAEARIERAFPVAIYRVLIEACAKNGRTEDMLNVLSHMELHGLTASPDMVKSMLKAWGKAGDTRALTETFNSWRYTDAAMNESIMAERYQIYSELISGYMVSGDIPAALTFLEKVIDISHEHDRLEWLKQTVIEGFVTLGDIHSAQKWMQQLDVHAISNDWLASVSTRLVDQGELQFASQLYNRIDLSSTEFKNQYARESLAENQCALLAYYIRNNEIEMARQTWSDLYSGEETAGPNPTIAVTFVRALFNHGCSNEALVILSQFSRYFLEARVPNGESTHDNYLSTDSKRLILQDMYEHMIVYLSHAGLLTPSIALDIAGFSFSKCEALSIQVSRRVLELLPTQRILGLIPEQLSLVLELQFGVLRSEQISTEDSNKFATMFELAMTFGYPVNSHQGRILEAGANILAQSNPELLQKWKLYSQRMNTPTMYQAAPVSEHAREIAEDPYWEKIDARTSDAIDEILSRSKYTKIADLKRMYRRTRSTKRTLRLTTLAEIISAASRGTPHQNADFIDEIVKNAKIDMPWMPQYTVLRTGWSELLNAMVAAQLALGRRDKASAYHEEMLNMGEVPTANTYGLYIVHLKGIHQTYDEASEAVSIFQRALSEGVTPTPFLFNAVIGKLAKARRVDDCLFYFALMRSSNIKPTSVTYGTMINALTRVGDEAFAEELFQEMESMANYKPRAAPYNSMIQFFITTKRDRSKVLSYYNRMLALAIVPTSHTYKLLIEAYATLEEPDMAAAEAVLDSIHNSGIKVESSHHAALIHAKGCVLHDVNAAIAHFESVPELGITHDSTLYQALLECLVANHRVAETPRWVQDMATKGIAMTPYIANTLIHGWTLEKNIEKAREVYETLGNANGTVRREPSTYEAMTRAYLAVEDREGAKVVANEMMGRGYPTAVVARVLDLVRMSEPVAA</sequence>
<comment type="similarity">
    <text evidence="1">Belongs to the PPR family. P subfamily.</text>
</comment>
<dbReference type="OrthoDB" id="411857at2759"/>
<keyword evidence="2" id="KW-0677">Repeat</keyword>
<dbReference type="InterPro" id="IPR057585">
    <property type="entry name" value="TPR_dom_fungi"/>
</dbReference>
<evidence type="ECO:0000256" key="3">
    <source>
        <dbReference type="PROSITE-ProRule" id="PRU00708"/>
    </source>
</evidence>
<dbReference type="Pfam" id="PF17177">
    <property type="entry name" value="PPR_long"/>
    <property type="match status" value="1"/>
</dbReference>
<dbReference type="Gene3D" id="1.25.40.10">
    <property type="entry name" value="Tetratricopeptide repeat domain"/>
    <property type="match status" value="4"/>
</dbReference>
<organism evidence="7 8">
    <name type="scientific">Pyronema omphalodes (strain CBS 100304)</name>
    <name type="common">Pyronema confluens</name>
    <dbReference type="NCBI Taxonomy" id="1076935"/>
    <lineage>
        <taxon>Eukaryota</taxon>
        <taxon>Fungi</taxon>
        <taxon>Dikarya</taxon>
        <taxon>Ascomycota</taxon>
        <taxon>Pezizomycotina</taxon>
        <taxon>Pezizomycetes</taxon>
        <taxon>Pezizales</taxon>
        <taxon>Pyronemataceae</taxon>
        <taxon>Pyronema</taxon>
    </lineage>
</organism>
<dbReference type="EMBL" id="HF935206">
    <property type="protein sequence ID" value="CCX04472.1"/>
    <property type="molecule type" value="Genomic_DNA"/>
</dbReference>
<evidence type="ECO:0000256" key="2">
    <source>
        <dbReference type="ARBA" id="ARBA00022737"/>
    </source>
</evidence>
<dbReference type="STRING" id="1076935.U4KU68"/>
<dbReference type="Pfam" id="PF24603">
    <property type="entry name" value="TPR_30"/>
    <property type="match status" value="1"/>
</dbReference>
<dbReference type="AlphaFoldDB" id="U4KU68"/>
<dbReference type="NCBIfam" id="TIGR00756">
    <property type="entry name" value="PPR"/>
    <property type="match status" value="3"/>
</dbReference>
<name>U4KU68_PYROM</name>
<accession>U4KU68</accession>
<feature type="compositionally biased region" description="Polar residues" evidence="4">
    <location>
        <begin position="73"/>
        <end position="85"/>
    </location>
</feature>
<dbReference type="PANTHER" id="PTHR46128:SF329">
    <property type="entry name" value="MITOCHONDRIAL GROUP I INTRON SPLICING FACTOR DMR1"/>
    <property type="match status" value="1"/>
</dbReference>
<feature type="domain" description="Tetratricopeptide repeat" evidence="6">
    <location>
        <begin position="451"/>
        <end position="550"/>
    </location>
</feature>
<dbReference type="InterPro" id="IPR050872">
    <property type="entry name" value="PPR_P_subfamily"/>
</dbReference>
<dbReference type="eggNOG" id="KOG4197">
    <property type="taxonomic scope" value="Eukaryota"/>
</dbReference>
<protein>
    <submittedName>
        <fullName evidence="7">Similar to Pentatricopeptide repeat-containing protein C1093.01 acc. no. Q10451</fullName>
    </submittedName>
</protein>
<feature type="region of interest" description="Disordered" evidence="4">
    <location>
        <begin position="54"/>
        <end position="85"/>
    </location>
</feature>
<dbReference type="PANTHER" id="PTHR46128">
    <property type="entry name" value="MITOCHONDRIAL GROUP I INTRON SPLICING FACTOR CCM1"/>
    <property type="match status" value="1"/>
</dbReference>
<evidence type="ECO:0000256" key="4">
    <source>
        <dbReference type="SAM" id="MobiDB-lite"/>
    </source>
</evidence>
<feature type="repeat" description="PPR" evidence="3">
    <location>
        <begin position="969"/>
        <end position="999"/>
    </location>
</feature>
<feature type="repeat" description="PPR" evidence="3">
    <location>
        <begin position="934"/>
        <end position="968"/>
    </location>
</feature>
<dbReference type="Proteomes" id="UP000018144">
    <property type="component" value="Unassembled WGS sequence"/>
</dbReference>
<dbReference type="InterPro" id="IPR011990">
    <property type="entry name" value="TPR-like_helical_dom_sf"/>
</dbReference>
<feature type="domain" description="PROP1-like PPR" evidence="5">
    <location>
        <begin position="915"/>
        <end position="1055"/>
    </location>
</feature>
<dbReference type="Pfam" id="PF01535">
    <property type="entry name" value="PPR"/>
    <property type="match status" value="1"/>
</dbReference>
<evidence type="ECO:0000256" key="1">
    <source>
        <dbReference type="ARBA" id="ARBA00007626"/>
    </source>
</evidence>